<protein>
    <submittedName>
        <fullName evidence="5">Peptidase_M13_N domain-containing protein</fullName>
    </submittedName>
</protein>
<feature type="signal peptide" evidence="2">
    <location>
        <begin position="1"/>
        <end position="23"/>
    </location>
</feature>
<evidence type="ECO:0000313" key="5">
    <source>
        <dbReference type="WBParaSite" id="Pan_g9586.t1"/>
    </source>
</evidence>
<dbReference type="GO" id="GO:0005886">
    <property type="term" value="C:plasma membrane"/>
    <property type="evidence" value="ECO:0007669"/>
    <property type="project" value="TreeGrafter"/>
</dbReference>
<evidence type="ECO:0000256" key="2">
    <source>
        <dbReference type="SAM" id="SignalP"/>
    </source>
</evidence>
<dbReference type="InterPro" id="IPR042089">
    <property type="entry name" value="Peptidase_M13_dom_2"/>
</dbReference>
<evidence type="ECO:0000259" key="3">
    <source>
        <dbReference type="Pfam" id="PF05649"/>
    </source>
</evidence>
<dbReference type="InterPro" id="IPR000718">
    <property type="entry name" value="Peptidase_M13"/>
</dbReference>
<keyword evidence="2" id="KW-0732">Signal</keyword>
<evidence type="ECO:0000313" key="4">
    <source>
        <dbReference type="Proteomes" id="UP000492821"/>
    </source>
</evidence>
<dbReference type="Pfam" id="PF05649">
    <property type="entry name" value="Peptidase_M13_N"/>
    <property type="match status" value="1"/>
</dbReference>
<dbReference type="Gene3D" id="3.40.390.10">
    <property type="entry name" value="Collagenase (Catalytic Domain)"/>
    <property type="match status" value="1"/>
</dbReference>
<proteinExistence type="inferred from homology"/>
<name>A0A7E4WCK1_PANRE</name>
<dbReference type="PANTHER" id="PTHR11733">
    <property type="entry name" value="ZINC METALLOPROTEASE FAMILY M13 NEPRILYSIN-RELATED"/>
    <property type="match status" value="1"/>
</dbReference>
<reference evidence="4" key="1">
    <citation type="journal article" date="2013" name="Genetics">
        <title>The draft genome and transcriptome of Panagrellus redivivus are shaped by the harsh demands of a free-living lifestyle.</title>
        <authorList>
            <person name="Srinivasan J."/>
            <person name="Dillman A.R."/>
            <person name="Macchietto M.G."/>
            <person name="Heikkinen L."/>
            <person name="Lakso M."/>
            <person name="Fracchia K.M."/>
            <person name="Antoshechkin I."/>
            <person name="Mortazavi A."/>
            <person name="Wong G."/>
            <person name="Sternberg P.W."/>
        </authorList>
    </citation>
    <scope>NUCLEOTIDE SEQUENCE [LARGE SCALE GENOMIC DNA]</scope>
    <source>
        <strain evidence="4">MT8872</strain>
    </source>
</reference>
<feature type="chain" id="PRO_5028835284" evidence="2">
    <location>
        <begin position="24"/>
        <end position="409"/>
    </location>
</feature>
<dbReference type="WBParaSite" id="Pan_g9586.t1">
    <property type="protein sequence ID" value="Pan_g9586.t1"/>
    <property type="gene ID" value="Pan_g9586"/>
</dbReference>
<dbReference type="InterPro" id="IPR008753">
    <property type="entry name" value="Peptidase_M13_N"/>
</dbReference>
<keyword evidence="4" id="KW-1185">Reference proteome</keyword>
<organism evidence="4 5">
    <name type="scientific">Panagrellus redivivus</name>
    <name type="common">Microworm</name>
    <dbReference type="NCBI Taxonomy" id="6233"/>
    <lineage>
        <taxon>Eukaryota</taxon>
        <taxon>Metazoa</taxon>
        <taxon>Ecdysozoa</taxon>
        <taxon>Nematoda</taxon>
        <taxon>Chromadorea</taxon>
        <taxon>Rhabditida</taxon>
        <taxon>Tylenchina</taxon>
        <taxon>Panagrolaimomorpha</taxon>
        <taxon>Panagrolaimoidea</taxon>
        <taxon>Panagrolaimidae</taxon>
        <taxon>Panagrellus</taxon>
    </lineage>
</organism>
<dbReference type="GO" id="GO:0004222">
    <property type="term" value="F:metalloendopeptidase activity"/>
    <property type="evidence" value="ECO:0007669"/>
    <property type="project" value="InterPro"/>
</dbReference>
<dbReference type="SUPFAM" id="SSF55486">
    <property type="entry name" value="Metalloproteases ('zincins'), catalytic domain"/>
    <property type="match status" value="1"/>
</dbReference>
<reference evidence="5" key="2">
    <citation type="submission" date="2020-10" db="UniProtKB">
        <authorList>
            <consortium name="WormBaseParasite"/>
        </authorList>
    </citation>
    <scope>IDENTIFICATION</scope>
</reference>
<dbReference type="Gene3D" id="1.10.1380.10">
    <property type="entry name" value="Neutral endopeptidase , domain2"/>
    <property type="match status" value="1"/>
</dbReference>
<dbReference type="AlphaFoldDB" id="A0A7E4WCK1"/>
<dbReference type="InterPro" id="IPR024079">
    <property type="entry name" value="MetalloPept_cat_dom_sf"/>
</dbReference>
<accession>A0A7E4WCK1</accession>
<feature type="domain" description="Peptidase M13 N-terminal" evidence="3">
    <location>
        <begin position="49"/>
        <end position="396"/>
    </location>
</feature>
<evidence type="ECO:0000256" key="1">
    <source>
        <dbReference type="ARBA" id="ARBA00007357"/>
    </source>
</evidence>
<comment type="similarity">
    <text evidence="1">Belongs to the peptidase M13 family.</text>
</comment>
<sequence length="409" mass="46565">MSFTKLCFVVLVSVWYLPWLIEGADDFYSAATLKKIAEIDDFINDTVDPCDNFERYACSRVKVGYFEQLTAETNALIKNRILSGKRENDTEAVKKLIDFYQQCTVAFAKRNESVQNMVDDLDDIYKNGTDTFQKFDATMVAKLSAYLGSHHDYAFMIGINYVPYNNSTRFPEREVFVLITEPELSQERDKYDPKNISSYADTIKKGLSDAYAILEPNKTEAEVNATVSELFDFEIKISQLFTFNVTDPEVTSNAPEITVGEATKQLPGIDWRTFVMLISNYSDFDLFNGTQLDDYPLKIVYPDLWKALPNVLENTPDALIRQYIRVRLVNAVSALSLKTDPESDCLSMVTDAFPIVHQYLYITERLPTVADRQKLKSSVSKLADNIIANVKSMMEKVLSGLFCQRDLAQ</sequence>
<dbReference type="Proteomes" id="UP000492821">
    <property type="component" value="Unassembled WGS sequence"/>
</dbReference>
<dbReference type="GO" id="GO:0016485">
    <property type="term" value="P:protein processing"/>
    <property type="evidence" value="ECO:0007669"/>
    <property type="project" value="TreeGrafter"/>
</dbReference>
<dbReference type="PROSITE" id="PS51885">
    <property type="entry name" value="NEPRILYSIN"/>
    <property type="match status" value="1"/>
</dbReference>
<dbReference type="PANTHER" id="PTHR11733:SF237">
    <property type="entry name" value="NEPRILYSIN-LIKE 4"/>
    <property type="match status" value="1"/>
</dbReference>